<keyword evidence="1" id="KW-1133">Transmembrane helix</keyword>
<evidence type="ECO:0000256" key="1">
    <source>
        <dbReference type="SAM" id="Phobius"/>
    </source>
</evidence>
<name>F5YAL6_LEAAZ</name>
<organism evidence="2 3">
    <name type="scientific">Leadbettera azotonutricia (strain ATCC BAA-888 / DSM 13862 / ZAS-9)</name>
    <name type="common">Treponema azotonutricium</name>
    <dbReference type="NCBI Taxonomy" id="545695"/>
    <lineage>
        <taxon>Bacteria</taxon>
        <taxon>Pseudomonadati</taxon>
        <taxon>Spirochaetota</taxon>
        <taxon>Spirochaetia</taxon>
        <taxon>Spirochaetales</taxon>
        <taxon>Breznakiellaceae</taxon>
        <taxon>Leadbettera</taxon>
    </lineage>
</organism>
<gene>
    <name evidence="2" type="ordered locus">TREAZ_1995</name>
</gene>
<dbReference type="InParanoid" id="F5YAL6"/>
<evidence type="ECO:0000313" key="2">
    <source>
        <dbReference type="EMBL" id="AEF81283.1"/>
    </source>
</evidence>
<dbReference type="AlphaFoldDB" id="F5YAL6"/>
<dbReference type="EMBL" id="CP001841">
    <property type="protein sequence ID" value="AEF81283.1"/>
    <property type="molecule type" value="Genomic_DNA"/>
</dbReference>
<dbReference type="KEGG" id="taz:TREAZ_1995"/>
<proteinExistence type="predicted"/>
<reference evidence="3" key="1">
    <citation type="submission" date="2009-12" db="EMBL/GenBank/DDBJ databases">
        <title>Complete sequence of Treponema azotonutricium strain ZAS-9.</title>
        <authorList>
            <person name="Tetu S.G."/>
            <person name="Matson E."/>
            <person name="Ren Q."/>
            <person name="Seshadri R."/>
            <person name="Elbourne L."/>
            <person name="Hassan K.A."/>
            <person name="Durkin A."/>
            <person name="Radune D."/>
            <person name="Mohamoud Y."/>
            <person name="Shay R."/>
            <person name="Jin S."/>
            <person name="Zhang X."/>
            <person name="Lucey K."/>
            <person name="Ballor N.R."/>
            <person name="Ottesen E."/>
            <person name="Rosenthal R."/>
            <person name="Allen A."/>
            <person name="Leadbetter J.R."/>
            <person name="Paulsen I.T."/>
        </authorList>
    </citation>
    <scope>NUCLEOTIDE SEQUENCE [LARGE SCALE GENOMIC DNA]</scope>
    <source>
        <strain evidence="3">ATCC BAA-888 / DSM 13862 / ZAS-9</strain>
    </source>
</reference>
<keyword evidence="1" id="KW-0812">Transmembrane</keyword>
<dbReference type="Proteomes" id="UP000009222">
    <property type="component" value="Chromosome"/>
</dbReference>
<sequence length="40" mass="4454">MTARKTSRHTMVIMAFNSRNTLGIVMGIGFNATAFMLHLL</sequence>
<feature type="transmembrane region" description="Helical" evidence="1">
    <location>
        <begin position="21"/>
        <end position="39"/>
    </location>
</feature>
<evidence type="ECO:0000313" key="3">
    <source>
        <dbReference type="Proteomes" id="UP000009222"/>
    </source>
</evidence>
<accession>F5YAL6</accession>
<reference evidence="2 3" key="2">
    <citation type="journal article" date="2011" name="ISME J.">
        <title>RNA-seq reveals cooperative metabolic interactions between two termite-gut spirochete species in co-culture.</title>
        <authorList>
            <person name="Rosenthal A.Z."/>
            <person name="Matson E.G."/>
            <person name="Eldar A."/>
            <person name="Leadbetter J.R."/>
        </authorList>
    </citation>
    <scope>NUCLEOTIDE SEQUENCE [LARGE SCALE GENOMIC DNA]</scope>
    <source>
        <strain evidence="3">ATCC BAA-888 / DSM 13862 / ZAS-9</strain>
    </source>
</reference>
<keyword evidence="1" id="KW-0472">Membrane</keyword>
<dbReference type="HOGENOM" id="CLU_3298064_0_0_12"/>
<keyword evidence="3" id="KW-1185">Reference proteome</keyword>
<protein>
    <submittedName>
        <fullName evidence="2">Uncharacterized protein</fullName>
    </submittedName>
</protein>